<dbReference type="RefSeq" id="WP_157400974.1">
    <property type="nucleotide sequence ID" value="NZ_WSEL01000011.1"/>
</dbReference>
<dbReference type="Proteomes" id="UP000469385">
    <property type="component" value="Unassembled WGS sequence"/>
</dbReference>
<evidence type="ECO:0000313" key="3">
    <source>
        <dbReference type="EMBL" id="MVQ32865.1"/>
    </source>
</evidence>
<evidence type="ECO:0000256" key="1">
    <source>
        <dbReference type="ARBA" id="ARBA00023002"/>
    </source>
</evidence>
<comment type="caution">
    <text evidence="3">The sequence shown here is derived from an EMBL/GenBank/DDBJ whole genome shotgun (WGS) entry which is preliminary data.</text>
</comment>
<dbReference type="Gene3D" id="1.20.1090.10">
    <property type="entry name" value="Dehydroquinate synthase-like - alpha domain"/>
    <property type="match status" value="1"/>
</dbReference>
<name>A0A6N8J213_9BURK</name>
<feature type="domain" description="Alcohol dehydrogenase iron-type/glycerol dehydrogenase GldA" evidence="2">
    <location>
        <begin position="49"/>
        <end position="117"/>
    </location>
</feature>
<dbReference type="PANTHER" id="PTHR11496:SF83">
    <property type="entry name" value="HYDROXYACID-OXOACID TRANSHYDROGENASE, MITOCHONDRIAL"/>
    <property type="match status" value="1"/>
</dbReference>
<dbReference type="Pfam" id="PF00465">
    <property type="entry name" value="Fe-ADH"/>
    <property type="match status" value="1"/>
</dbReference>
<keyword evidence="4" id="KW-1185">Reference proteome</keyword>
<sequence length="314" mass="33724">MTTETAKLDWPEVRGLDPASTVAWASRPILPVLRDELPLPLTDSGSMPAARIHTVVVVGGGTLIDRAKLWRHRHSPATRLIAVPSLWGSGAEASPVAVESVAGRKVASMGVHLLPDARAVLPLLADLVPPRAARHGFGDVWAHALEAWLSPLADDRLRSDAASFVRADLLPAALTPHPGWFELSSRACTLQARAGVGLVHGAAHELEPLLAQEDAQVLPGGGGHAHLCSLLLWPVMRWNAERSPRVQALLGADAPAILARLRELHDPVEFEALATVMARAWPAILRNPITRTNAVLVRADTLERLRELAHEQAA</sequence>
<dbReference type="InterPro" id="IPR001670">
    <property type="entry name" value="ADH_Fe/GldA"/>
</dbReference>
<organism evidence="3 4">
    <name type="scientific">Ramlibacter pinisoli</name>
    <dbReference type="NCBI Taxonomy" id="2682844"/>
    <lineage>
        <taxon>Bacteria</taxon>
        <taxon>Pseudomonadati</taxon>
        <taxon>Pseudomonadota</taxon>
        <taxon>Betaproteobacteria</taxon>
        <taxon>Burkholderiales</taxon>
        <taxon>Comamonadaceae</taxon>
        <taxon>Ramlibacter</taxon>
    </lineage>
</organism>
<gene>
    <name evidence="3" type="ORF">GON04_25655</name>
</gene>
<proteinExistence type="predicted"/>
<dbReference type="GO" id="GO:0004022">
    <property type="term" value="F:alcohol dehydrogenase (NAD+) activity"/>
    <property type="evidence" value="ECO:0007669"/>
    <property type="project" value="TreeGrafter"/>
</dbReference>
<reference evidence="3 4" key="1">
    <citation type="submission" date="2019-12" db="EMBL/GenBank/DDBJ databases">
        <authorList>
            <person name="Huq M.A."/>
        </authorList>
    </citation>
    <scope>NUCLEOTIDE SEQUENCE [LARGE SCALE GENOMIC DNA]</scope>
    <source>
        <strain evidence="3 4">MAH-25</strain>
    </source>
</reference>
<accession>A0A6N8J213</accession>
<dbReference type="InterPro" id="IPR039697">
    <property type="entry name" value="Alcohol_dehydrogenase_Fe"/>
</dbReference>
<protein>
    <submittedName>
        <fullName evidence="3">Iron-containing alcohol dehydrogenase</fullName>
    </submittedName>
</protein>
<keyword evidence="1" id="KW-0560">Oxidoreductase</keyword>
<dbReference type="GO" id="GO:0046872">
    <property type="term" value="F:metal ion binding"/>
    <property type="evidence" value="ECO:0007669"/>
    <property type="project" value="InterPro"/>
</dbReference>
<dbReference type="AlphaFoldDB" id="A0A6N8J213"/>
<dbReference type="Gene3D" id="3.40.50.1970">
    <property type="match status" value="1"/>
</dbReference>
<evidence type="ECO:0000259" key="2">
    <source>
        <dbReference type="Pfam" id="PF00465"/>
    </source>
</evidence>
<evidence type="ECO:0000313" key="4">
    <source>
        <dbReference type="Proteomes" id="UP000469385"/>
    </source>
</evidence>
<dbReference type="PANTHER" id="PTHR11496">
    <property type="entry name" value="ALCOHOL DEHYDROGENASE"/>
    <property type="match status" value="1"/>
</dbReference>
<dbReference type="EMBL" id="WSEL01000011">
    <property type="protein sequence ID" value="MVQ32865.1"/>
    <property type="molecule type" value="Genomic_DNA"/>
</dbReference>
<dbReference type="SUPFAM" id="SSF56796">
    <property type="entry name" value="Dehydroquinate synthase-like"/>
    <property type="match status" value="1"/>
</dbReference>